<evidence type="ECO:0000256" key="2">
    <source>
        <dbReference type="SAM" id="MobiDB-lite"/>
    </source>
</evidence>
<dbReference type="AlphaFoldDB" id="A0A271LHZ3"/>
<dbReference type="OrthoDB" id="9810718at2"/>
<dbReference type="InterPro" id="IPR052169">
    <property type="entry name" value="CW_Biosynth-Accessory"/>
</dbReference>
<dbReference type="Pfam" id="PF09587">
    <property type="entry name" value="PGA_cap"/>
    <property type="match status" value="1"/>
</dbReference>
<organism evidence="4 5">
    <name type="scientific">Mesorhizobium temperatum</name>
    <dbReference type="NCBI Taxonomy" id="241416"/>
    <lineage>
        <taxon>Bacteria</taxon>
        <taxon>Pseudomonadati</taxon>
        <taxon>Pseudomonadota</taxon>
        <taxon>Alphaproteobacteria</taxon>
        <taxon>Hyphomicrobiales</taxon>
        <taxon>Phyllobacteriaceae</taxon>
        <taxon>Mesorhizobium</taxon>
    </lineage>
</organism>
<gene>
    <name evidence="4" type="ORF">CIT26_20500</name>
</gene>
<feature type="compositionally biased region" description="Basic and acidic residues" evidence="2">
    <location>
        <begin position="228"/>
        <end position="237"/>
    </location>
</feature>
<evidence type="ECO:0000259" key="3">
    <source>
        <dbReference type="SMART" id="SM00854"/>
    </source>
</evidence>
<dbReference type="PANTHER" id="PTHR33393">
    <property type="entry name" value="POLYGLUTAMINE SYNTHESIS ACCESSORY PROTEIN RV0574C-RELATED"/>
    <property type="match status" value="1"/>
</dbReference>
<evidence type="ECO:0000313" key="4">
    <source>
        <dbReference type="EMBL" id="PAQ07694.1"/>
    </source>
</evidence>
<comment type="similarity">
    <text evidence="1">Belongs to the CapA family.</text>
</comment>
<dbReference type="InterPro" id="IPR019079">
    <property type="entry name" value="Capsule_synth_CapA"/>
</dbReference>
<reference evidence="4 5" key="1">
    <citation type="submission" date="2017-08" db="EMBL/GenBank/DDBJ databases">
        <title>Mesorhizobium wenxinae sp. nov., a novel rhizobial species isolated from root nodules of chickpea (Cicer arietinum L.).</title>
        <authorList>
            <person name="Zhang J."/>
        </authorList>
    </citation>
    <scope>NUCLEOTIDE SEQUENCE [LARGE SCALE GENOMIC DNA]</scope>
    <source>
        <strain evidence="4 5">SDW018</strain>
    </source>
</reference>
<dbReference type="EMBL" id="NPKJ01000057">
    <property type="protein sequence ID" value="PAQ07694.1"/>
    <property type="molecule type" value="Genomic_DNA"/>
</dbReference>
<accession>A0A271LHZ3</accession>
<dbReference type="CDD" id="cd07381">
    <property type="entry name" value="MPP_CapA"/>
    <property type="match status" value="1"/>
</dbReference>
<dbReference type="PANTHER" id="PTHR33393:SF13">
    <property type="entry name" value="PGA BIOSYNTHESIS PROTEIN CAPA"/>
    <property type="match status" value="1"/>
</dbReference>
<name>A0A271LHZ3_9HYPH</name>
<comment type="caution">
    <text evidence="4">The sequence shown here is derived from an EMBL/GenBank/DDBJ whole genome shotgun (WGS) entry which is preliminary data.</text>
</comment>
<proteinExistence type="inferred from homology"/>
<keyword evidence="5" id="KW-1185">Reference proteome</keyword>
<evidence type="ECO:0000256" key="1">
    <source>
        <dbReference type="ARBA" id="ARBA00005662"/>
    </source>
</evidence>
<dbReference type="InterPro" id="IPR029052">
    <property type="entry name" value="Metallo-depent_PP-like"/>
</dbReference>
<dbReference type="Proteomes" id="UP000216442">
    <property type="component" value="Unassembled WGS sequence"/>
</dbReference>
<protein>
    <recommendedName>
        <fullName evidence="3">Capsule synthesis protein CapA domain-containing protein</fullName>
    </recommendedName>
</protein>
<dbReference type="SMART" id="SM00854">
    <property type="entry name" value="PGA_cap"/>
    <property type="match status" value="1"/>
</dbReference>
<evidence type="ECO:0000313" key="5">
    <source>
        <dbReference type="Proteomes" id="UP000216442"/>
    </source>
</evidence>
<feature type="region of interest" description="Disordered" evidence="2">
    <location>
        <begin position="221"/>
        <end position="244"/>
    </location>
</feature>
<sequence>MENVMESNSHVADDDPARQGGFDKVGSIATNVAEGFTMVAVGDLIVSRSLTKGHHPGFSDIVAILHEADVTFGNMETNIFDIRSFKGSPQAEYGGAYLASPPEIGPDLKAMGFNIVSRANNHTLDWGLEGMRETSRLLDENGIVHAGAGENLAQAGAARFLETARGRVALVSFAARYTPMSRACDPAGEAPGRPGLNALRLAVSIVVSPEMLESLKQLRNAVPAPDPSRQDPKRVEFTPDPYHGGVTYETGDKVGYSYEPNPRDVTDILRNIRRGKQFSDFCIAASHCHQPGNWSQEPANYEQSFAYQLIDSGADAYVGHGPHQLRGIEIYKGRPIFYSLGNFFLDDLRSPVGADMFEVYGKDPRVDTDAEVTIASNGDSVDTLFFESVVTVSRFEQNQLAELRLYPIELGFSKRFANRGVPRLASAAQGRTILERLQKLSKPFGTEITIDNGVGVIRLQPISPQ</sequence>
<feature type="domain" description="Capsule synthesis protein CapA" evidence="3">
    <location>
        <begin position="37"/>
        <end position="347"/>
    </location>
</feature>
<dbReference type="SUPFAM" id="SSF56300">
    <property type="entry name" value="Metallo-dependent phosphatases"/>
    <property type="match status" value="1"/>
</dbReference>